<evidence type="ECO:0000256" key="1">
    <source>
        <dbReference type="ARBA" id="ARBA00022737"/>
    </source>
</evidence>
<keyword evidence="3" id="KW-1185">Reference proteome</keyword>
<dbReference type="STRING" id="765915.A0A1Y2I3S7"/>
<name>A0A1Y2I3S7_9FUNG</name>
<comment type="caution">
    <text evidence="2">The sequence shown here is derived from an EMBL/GenBank/DDBJ whole genome shotgun (WGS) entry which is preliminary data.</text>
</comment>
<dbReference type="InterPro" id="IPR050667">
    <property type="entry name" value="PPR-containing_protein"/>
</dbReference>
<dbReference type="InterPro" id="IPR011990">
    <property type="entry name" value="TPR-like_helical_dom_sf"/>
</dbReference>
<accession>A0A1Y2I3S7</accession>
<sequence>MAHPDLVPNQHLAVMHVAAFNALAAGLRPLPAIETLLDRILASPNCPQDPTYLAVIHSAAISARIKLKDINGAFTSYTQLVDAKGLVPRRSAVSALVQAVVQRHQPVRFRRILADIHAHHQAMQPDVQLANHIVRGLCAFESIDAATQFVATTYPAWSLLPDPITFAFLVQAAIEQGDTDRAKAILAGMKAQGLGIGWQAYRPLLVAAAKAGDLVALDRVLTQIRTDAQDVDRELPRIADVIVGELMHAKHTELAETFLANLSPNMRTVGVYNAYISGLVSATAADKDGERMRKALDMYQVQMPKAGIAPDVVTLNTLVAGLAHRREYTRAMRLLDEASVPVTSLSYNPLLLAAARDKDAKVFSVIESTMRAHGISELDAVGMDAKVECFARAGDMETALQVVARMDKPTVKTHLVLLEALVVAIKVGSALPHQKRMCRRAIDQILARVEAAHNELGKSTFAILLHLLASRRQLDRPHDAIRIYLKHADQFAITKSIASAVLRAAQRTSAPATAKTVVQRWTQQEHFVMHATLHEMYLDILAGAGWLDDSLAHLQWMKEHKADMDETHLRAITGQLMRAGQPDAARKLAAHLVQVYPELKRRPVGERIDVRVNGWRK</sequence>
<gene>
    <name evidence="2" type="ORF">BCR44DRAFT_61251</name>
</gene>
<protein>
    <recommendedName>
        <fullName evidence="4">Pentacotripeptide-repeat region of PRORP domain-containing protein</fullName>
    </recommendedName>
</protein>
<dbReference type="PANTHER" id="PTHR47939">
    <property type="entry name" value="MEMBRANE-ASSOCIATED SALT-INDUCIBLE PROTEIN-LIKE"/>
    <property type="match status" value="1"/>
</dbReference>
<evidence type="ECO:0000313" key="3">
    <source>
        <dbReference type="Proteomes" id="UP000193411"/>
    </source>
</evidence>
<proteinExistence type="predicted"/>
<dbReference type="Gene3D" id="1.25.40.10">
    <property type="entry name" value="Tetratricopeptide repeat domain"/>
    <property type="match status" value="2"/>
</dbReference>
<reference evidence="2 3" key="1">
    <citation type="submission" date="2016-07" db="EMBL/GenBank/DDBJ databases">
        <title>Pervasive Adenine N6-methylation of Active Genes in Fungi.</title>
        <authorList>
            <consortium name="DOE Joint Genome Institute"/>
            <person name="Mondo S.J."/>
            <person name="Dannebaum R.O."/>
            <person name="Kuo R.C."/>
            <person name="Labutti K."/>
            <person name="Haridas S."/>
            <person name="Kuo A."/>
            <person name="Salamov A."/>
            <person name="Ahrendt S.R."/>
            <person name="Lipzen A."/>
            <person name="Sullivan W."/>
            <person name="Andreopoulos W.B."/>
            <person name="Clum A."/>
            <person name="Lindquist E."/>
            <person name="Daum C."/>
            <person name="Ramamoorthy G.K."/>
            <person name="Gryganskyi A."/>
            <person name="Culley D."/>
            <person name="Magnuson J.K."/>
            <person name="James T.Y."/>
            <person name="O'Malley M.A."/>
            <person name="Stajich J.E."/>
            <person name="Spatafora J.W."/>
            <person name="Visel A."/>
            <person name="Grigoriev I.V."/>
        </authorList>
    </citation>
    <scope>NUCLEOTIDE SEQUENCE [LARGE SCALE GENOMIC DNA]</scope>
    <source>
        <strain evidence="2 3">PL171</strain>
    </source>
</reference>
<dbReference type="OrthoDB" id="185373at2759"/>
<dbReference type="PANTHER" id="PTHR47939:SF13">
    <property type="entry name" value="OS03G0201400 PROTEIN"/>
    <property type="match status" value="1"/>
</dbReference>
<organism evidence="2 3">
    <name type="scientific">Catenaria anguillulae PL171</name>
    <dbReference type="NCBI Taxonomy" id="765915"/>
    <lineage>
        <taxon>Eukaryota</taxon>
        <taxon>Fungi</taxon>
        <taxon>Fungi incertae sedis</taxon>
        <taxon>Blastocladiomycota</taxon>
        <taxon>Blastocladiomycetes</taxon>
        <taxon>Blastocladiales</taxon>
        <taxon>Catenariaceae</taxon>
        <taxon>Catenaria</taxon>
    </lineage>
</organism>
<keyword evidence="1" id="KW-0677">Repeat</keyword>
<dbReference type="AlphaFoldDB" id="A0A1Y2I3S7"/>
<dbReference type="EMBL" id="MCFL01000004">
    <property type="protein sequence ID" value="ORZ40042.1"/>
    <property type="molecule type" value="Genomic_DNA"/>
</dbReference>
<evidence type="ECO:0008006" key="4">
    <source>
        <dbReference type="Google" id="ProtNLM"/>
    </source>
</evidence>
<dbReference type="Proteomes" id="UP000193411">
    <property type="component" value="Unassembled WGS sequence"/>
</dbReference>
<evidence type="ECO:0000313" key="2">
    <source>
        <dbReference type="EMBL" id="ORZ40042.1"/>
    </source>
</evidence>